<dbReference type="SUPFAM" id="SSF54106">
    <property type="entry name" value="LysM domain"/>
    <property type="match status" value="1"/>
</dbReference>
<dbReference type="Gene3D" id="3.10.350.10">
    <property type="entry name" value="LysM domain"/>
    <property type="match status" value="1"/>
</dbReference>
<dbReference type="PATRIC" id="fig|1288298.3.peg.968"/>
<dbReference type="HOGENOM" id="CLU_1342396_0_0_5"/>
<dbReference type="eggNOG" id="ENOG5033FM3">
    <property type="taxonomic scope" value="Bacteria"/>
</dbReference>
<gene>
    <name evidence="2" type="ORF">rosmuc_00955</name>
</gene>
<dbReference type="EMBL" id="AONH01000004">
    <property type="protein sequence ID" value="KGM88989.1"/>
    <property type="molecule type" value="Genomic_DNA"/>
</dbReference>
<dbReference type="STRING" id="215743.ROSMUCSMR3_01001"/>
<proteinExistence type="predicted"/>
<dbReference type="InterPro" id="IPR018392">
    <property type="entry name" value="LysM"/>
</dbReference>
<evidence type="ECO:0000313" key="2">
    <source>
        <dbReference type="EMBL" id="KGM88989.1"/>
    </source>
</evidence>
<evidence type="ECO:0000313" key="3">
    <source>
        <dbReference type="Proteomes" id="UP000030021"/>
    </source>
</evidence>
<comment type="caution">
    <text evidence="2">The sequence shown here is derived from an EMBL/GenBank/DDBJ whole genome shotgun (WGS) entry which is preliminary data.</text>
</comment>
<reference evidence="2 3" key="1">
    <citation type="submission" date="2013-01" db="EMBL/GenBank/DDBJ databases">
        <authorList>
            <person name="Fiebig A."/>
            <person name="Goeker M."/>
            <person name="Klenk H.-P.P."/>
        </authorList>
    </citation>
    <scope>NUCLEOTIDE SEQUENCE [LARGE SCALE GENOMIC DNA]</scope>
    <source>
        <strain evidence="2 3">DSM 17069</strain>
    </source>
</reference>
<dbReference type="Proteomes" id="UP000030021">
    <property type="component" value="Unassembled WGS sequence"/>
</dbReference>
<accession>A0A0A0HQW3</accession>
<dbReference type="Pfam" id="PF01476">
    <property type="entry name" value="LysM"/>
    <property type="match status" value="1"/>
</dbReference>
<organism evidence="2 3">
    <name type="scientific">Roseovarius mucosus DSM 17069</name>
    <dbReference type="NCBI Taxonomy" id="1288298"/>
    <lineage>
        <taxon>Bacteria</taxon>
        <taxon>Pseudomonadati</taxon>
        <taxon>Pseudomonadota</taxon>
        <taxon>Alphaproteobacteria</taxon>
        <taxon>Rhodobacterales</taxon>
        <taxon>Roseobacteraceae</taxon>
        <taxon>Roseovarius</taxon>
    </lineage>
</organism>
<sequence>MLRATLIAAGFVAVTLALILLQPGKSRPVADLPPVIDTDVTRVAPDLSTLTAPAHATEPLVNNTDVATLPALPAAPTPTAPQPQTAMPVGTALESMVLGALQQGQSEGYIDALVNDAAKKGKVEVPQGLVTAEGRVDTALLLSALSQPARPRVPTTYTVATGDSLASIAYRFYSDFARQADILAANADTMQPTDRLRVGQVLNLPTP</sequence>
<dbReference type="SMART" id="SM00257">
    <property type="entry name" value="LysM"/>
    <property type="match status" value="1"/>
</dbReference>
<dbReference type="InterPro" id="IPR036779">
    <property type="entry name" value="LysM_dom_sf"/>
</dbReference>
<dbReference type="CDD" id="cd00118">
    <property type="entry name" value="LysM"/>
    <property type="match status" value="1"/>
</dbReference>
<dbReference type="PROSITE" id="PS51782">
    <property type="entry name" value="LYSM"/>
    <property type="match status" value="1"/>
</dbReference>
<evidence type="ECO:0000259" key="1">
    <source>
        <dbReference type="PROSITE" id="PS51782"/>
    </source>
</evidence>
<name>A0A0A0HQW3_9RHOB</name>
<protein>
    <submittedName>
        <fullName evidence="2">LysM domain protein</fullName>
    </submittedName>
</protein>
<dbReference type="RefSeq" id="WP_037270509.1">
    <property type="nucleotide sequence ID" value="NZ_KN293977.1"/>
</dbReference>
<dbReference type="OrthoDB" id="370541at2"/>
<dbReference type="AlphaFoldDB" id="A0A0A0HQW3"/>
<feature type="domain" description="LysM" evidence="1">
    <location>
        <begin position="155"/>
        <end position="204"/>
    </location>
</feature>